<gene>
    <name evidence="4" type="ORF">EK0264_17660</name>
</gene>
<name>A0A7L4YT20_9ACTN</name>
<dbReference type="OrthoDB" id="5195719at2"/>
<keyword evidence="2" id="KW-0812">Transmembrane</keyword>
<feature type="compositionally biased region" description="Pro residues" evidence="1">
    <location>
        <begin position="318"/>
        <end position="327"/>
    </location>
</feature>
<feature type="compositionally biased region" description="Low complexity" evidence="1">
    <location>
        <begin position="239"/>
        <end position="259"/>
    </location>
</feature>
<feature type="region of interest" description="Disordered" evidence="1">
    <location>
        <begin position="279"/>
        <end position="327"/>
    </location>
</feature>
<organism evidence="4 5">
    <name type="scientific">Epidermidibacterium keratini</name>
    <dbReference type="NCBI Taxonomy" id="1891644"/>
    <lineage>
        <taxon>Bacteria</taxon>
        <taxon>Bacillati</taxon>
        <taxon>Actinomycetota</taxon>
        <taxon>Actinomycetes</taxon>
        <taxon>Sporichthyales</taxon>
        <taxon>Sporichthyaceae</taxon>
        <taxon>Epidermidibacterium</taxon>
    </lineage>
</organism>
<evidence type="ECO:0000256" key="1">
    <source>
        <dbReference type="SAM" id="MobiDB-lite"/>
    </source>
</evidence>
<dbReference type="Proteomes" id="UP000463857">
    <property type="component" value="Chromosome"/>
</dbReference>
<evidence type="ECO:0000313" key="5">
    <source>
        <dbReference type="Proteomes" id="UP000463857"/>
    </source>
</evidence>
<sequence length="327" mass="34038">MGHAGPDTARCRRGLALVSLWCVVLFALSGCLRYTADLELATDDTVTGTLVIAKKPPTDADGQPSSGPAASLEVPKPESTSERIVVEPYSHRGQQGYKITFDKASFADMGAFTPGGSRGGTLAFYRDGDQVKINMTIDLTYADNVVNEQITSTFEGTVALEVPGDVVETNGQVSGSVITWTLEPLALNSISATVDYQQGTATEAAAGESGGGIDWWVWAAAAALVTAGIAGWLTRRRSTSATTRDSSPTSSRPATGETTLPAAASTAAVAVGTAALATPALAQRRDLQEPSRTEHTSGPADDAAYSPGDDQGSTVGGWPPPRPHWRQ</sequence>
<dbReference type="EMBL" id="CP047156">
    <property type="protein sequence ID" value="QHC01919.1"/>
    <property type="molecule type" value="Genomic_DNA"/>
</dbReference>
<keyword evidence="2" id="KW-1133">Transmembrane helix</keyword>
<protein>
    <recommendedName>
        <fullName evidence="3">LppM domain-containing protein</fullName>
    </recommendedName>
</protein>
<feature type="compositionally biased region" description="Basic and acidic residues" evidence="1">
    <location>
        <begin position="283"/>
        <end position="295"/>
    </location>
</feature>
<feature type="region of interest" description="Disordered" evidence="1">
    <location>
        <begin position="237"/>
        <end position="259"/>
    </location>
</feature>
<proteinExistence type="predicted"/>
<reference evidence="4 5" key="1">
    <citation type="journal article" date="2018" name="Int. J. Syst. Evol. Microbiol.">
        <title>Epidermidibacterium keratini gen. nov., sp. nov., a member of the family Sporichthyaceae, isolated from keratin epidermis.</title>
        <authorList>
            <person name="Lee D.G."/>
            <person name="Trujillo M.E."/>
            <person name="Kang S."/>
            <person name="Nam J.J."/>
            <person name="Kim Y.J."/>
        </authorList>
    </citation>
    <scope>NUCLEOTIDE SEQUENCE [LARGE SCALE GENOMIC DNA]</scope>
    <source>
        <strain evidence="4 5">EPI-7</strain>
    </source>
</reference>
<feature type="region of interest" description="Disordered" evidence="1">
    <location>
        <begin position="54"/>
        <end position="81"/>
    </location>
</feature>
<dbReference type="Pfam" id="PF21946">
    <property type="entry name" value="LppM"/>
    <property type="match status" value="1"/>
</dbReference>
<dbReference type="RefSeq" id="WP_159547043.1">
    <property type="nucleotide sequence ID" value="NZ_CP047156.1"/>
</dbReference>
<accession>A0A7L4YT20</accession>
<evidence type="ECO:0000259" key="3">
    <source>
        <dbReference type="Pfam" id="PF21946"/>
    </source>
</evidence>
<dbReference type="InterPro" id="IPR053807">
    <property type="entry name" value="LppM"/>
</dbReference>
<feature type="transmembrane region" description="Helical" evidence="2">
    <location>
        <begin position="215"/>
        <end position="234"/>
    </location>
</feature>
<feature type="domain" description="LppM" evidence="3">
    <location>
        <begin position="33"/>
        <end position="196"/>
    </location>
</feature>
<keyword evidence="5" id="KW-1185">Reference proteome</keyword>
<evidence type="ECO:0000313" key="4">
    <source>
        <dbReference type="EMBL" id="QHC01919.1"/>
    </source>
</evidence>
<dbReference type="AlphaFoldDB" id="A0A7L4YT20"/>
<keyword evidence="2" id="KW-0472">Membrane</keyword>
<evidence type="ECO:0000256" key="2">
    <source>
        <dbReference type="SAM" id="Phobius"/>
    </source>
</evidence>
<dbReference type="KEGG" id="eke:EK0264_17660"/>
<dbReference type="InParanoid" id="A0A7L4YT20"/>